<dbReference type="Proteomes" id="UP000308600">
    <property type="component" value="Unassembled WGS sequence"/>
</dbReference>
<keyword evidence="2" id="KW-1185">Reference proteome</keyword>
<evidence type="ECO:0000313" key="1">
    <source>
        <dbReference type="EMBL" id="TFK62685.1"/>
    </source>
</evidence>
<name>A0ACD3AAJ8_9AGAR</name>
<accession>A0ACD3AAJ8</accession>
<gene>
    <name evidence="1" type="ORF">BDN72DRAFT_903032</name>
</gene>
<protein>
    <submittedName>
        <fullName evidence="1">Uncharacterized protein</fullName>
    </submittedName>
</protein>
<evidence type="ECO:0000313" key="2">
    <source>
        <dbReference type="Proteomes" id="UP000308600"/>
    </source>
</evidence>
<proteinExistence type="predicted"/>
<organism evidence="1 2">
    <name type="scientific">Pluteus cervinus</name>
    <dbReference type="NCBI Taxonomy" id="181527"/>
    <lineage>
        <taxon>Eukaryota</taxon>
        <taxon>Fungi</taxon>
        <taxon>Dikarya</taxon>
        <taxon>Basidiomycota</taxon>
        <taxon>Agaricomycotina</taxon>
        <taxon>Agaricomycetes</taxon>
        <taxon>Agaricomycetidae</taxon>
        <taxon>Agaricales</taxon>
        <taxon>Pluteineae</taxon>
        <taxon>Pluteaceae</taxon>
        <taxon>Pluteus</taxon>
    </lineage>
</organism>
<reference evidence="1 2" key="1">
    <citation type="journal article" date="2019" name="Nat. Ecol. Evol.">
        <title>Megaphylogeny resolves global patterns of mushroom evolution.</title>
        <authorList>
            <person name="Varga T."/>
            <person name="Krizsan K."/>
            <person name="Foldi C."/>
            <person name="Dima B."/>
            <person name="Sanchez-Garcia M."/>
            <person name="Sanchez-Ramirez S."/>
            <person name="Szollosi G.J."/>
            <person name="Szarkandi J.G."/>
            <person name="Papp V."/>
            <person name="Albert L."/>
            <person name="Andreopoulos W."/>
            <person name="Angelini C."/>
            <person name="Antonin V."/>
            <person name="Barry K.W."/>
            <person name="Bougher N.L."/>
            <person name="Buchanan P."/>
            <person name="Buyck B."/>
            <person name="Bense V."/>
            <person name="Catcheside P."/>
            <person name="Chovatia M."/>
            <person name="Cooper J."/>
            <person name="Damon W."/>
            <person name="Desjardin D."/>
            <person name="Finy P."/>
            <person name="Geml J."/>
            <person name="Haridas S."/>
            <person name="Hughes K."/>
            <person name="Justo A."/>
            <person name="Karasinski D."/>
            <person name="Kautmanova I."/>
            <person name="Kiss B."/>
            <person name="Kocsube S."/>
            <person name="Kotiranta H."/>
            <person name="LaButti K.M."/>
            <person name="Lechner B.E."/>
            <person name="Liimatainen K."/>
            <person name="Lipzen A."/>
            <person name="Lukacs Z."/>
            <person name="Mihaltcheva S."/>
            <person name="Morgado L.N."/>
            <person name="Niskanen T."/>
            <person name="Noordeloos M.E."/>
            <person name="Ohm R.A."/>
            <person name="Ortiz-Santana B."/>
            <person name="Ovrebo C."/>
            <person name="Racz N."/>
            <person name="Riley R."/>
            <person name="Savchenko A."/>
            <person name="Shiryaev A."/>
            <person name="Soop K."/>
            <person name="Spirin V."/>
            <person name="Szebenyi C."/>
            <person name="Tomsovsky M."/>
            <person name="Tulloss R.E."/>
            <person name="Uehling J."/>
            <person name="Grigoriev I.V."/>
            <person name="Vagvolgyi C."/>
            <person name="Papp T."/>
            <person name="Martin F.M."/>
            <person name="Miettinen O."/>
            <person name="Hibbett D.S."/>
            <person name="Nagy L.G."/>
        </authorList>
    </citation>
    <scope>NUCLEOTIDE SEQUENCE [LARGE SCALE GENOMIC DNA]</scope>
    <source>
        <strain evidence="1 2">NL-1719</strain>
    </source>
</reference>
<dbReference type="EMBL" id="ML208566">
    <property type="protein sequence ID" value="TFK62685.1"/>
    <property type="molecule type" value="Genomic_DNA"/>
</dbReference>
<sequence>MGPRKKNAAVPEIVTLQSQSKSRGKGKKQPKSAEFVVDTDDDSDNVVDKGAEEDDEEDELDSDDDIVYVETKPAPKPKPKPKPAARGPTKRQEVYVEVPPKRKGRPSKSKQADDEDYVEEGSSPSKKRRTVTFRHVNRPLHIDSDPDEDSDSDDEPIVTLKTRKTKAKKAVEVEDDSDLDNNTKKTPTKAKGKSKAVNTPELSPAITPPPAMRPHALVGQVASVLAQALNGTFAKNQAELRADEEMFPDPPSPPPASPPQLLPSSPVMPVTPQPWAARISNLVVISYDVGHSFILPHDGYCIFVSDVIVISVQDACYVHYTKASNINHLPTSSCALCCFGFC</sequence>